<keyword evidence="4" id="KW-1185">Reference proteome</keyword>
<evidence type="ECO:0000256" key="1">
    <source>
        <dbReference type="SAM" id="MobiDB-lite"/>
    </source>
</evidence>
<evidence type="ECO:0000313" key="3">
    <source>
        <dbReference type="EMBL" id="KAG4423022.1"/>
    </source>
</evidence>
<feature type="region of interest" description="Disordered" evidence="1">
    <location>
        <begin position="568"/>
        <end position="592"/>
    </location>
</feature>
<dbReference type="PANTHER" id="PTHR33112">
    <property type="entry name" value="DOMAIN PROTEIN, PUTATIVE-RELATED"/>
    <property type="match status" value="1"/>
</dbReference>
<comment type="caution">
    <text evidence="3">The sequence shown here is derived from an EMBL/GenBank/DDBJ whole genome shotgun (WGS) entry which is preliminary data.</text>
</comment>
<dbReference type="InterPro" id="IPR010730">
    <property type="entry name" value="HET"/>
</dbReference>
<dbReference type="EMBL" id="JAFJYH010000040">
    <property type="protein sequence ID" value="KAG4423022.1"/>
    <property type="molecule type" value="Genomic_DNA"/>
</dbReference>
<proteinExistence type="predicted"/>
<dbReference type="Pfam" id="PF06985">
    <property type="entry name" value="HET"/>
    <property type="match status" value="1"/>
</dbReference>
<gene>
    <name evidence="3" type="ORF">IFR04_003798</name>
</gene>
<sequence>MISTSRFKYLIHKVSQRDKNHKTLDPKAAAQELDRRIDHNRTSDSNAAQALGRQNIDDKAPGQEFSLCQSCSRILSAAIESLMVILYLKVMLSTRMPEHSYVIQTFAGYASRMQGKMWLHAYGLHLGELRWFAHPNSVAAALGMPPAHLKVNRDALSLLGRYAEDCFLERGKCSHLRRPNIDSSSLPPLLPRRFIDIGNLNVDPTSSLHLHESIQDERGLYTTLSHRWGSEITYKTTIENIKNRRDGIDFEELPMSFKDAISVTRALGIRYLWIDAICIVQNDHSDWMDQAPRMGKIYKDSHCTIAAHSAQKSSDGFLESESSLNPTKVVPCLSLEAGPGQICIGIPRSFKETIDCSYINQRGWVLQELTLSQRTAHFSNGYIYWDCPHTTTPRSVGCLAETSIQTSLALKIKGTGADFVESWMDLVTVYSKCELTYGTDKLAAISGIAAEWQGHLGEGGGTGYHSGLFECTLPQSLLWFSGGGSLKRIEKRAPSWSWASADGQIQFMRTKNTTVVATLKAVNDGGGDVVTANSHQCRLTLHTSVRSVSVTGRFAYFGMESCTAQFPPPTGNNGLRIPSGNSRRCGRGPSIN</sequence>
<dbReference type="PANTHER" id="PTHR33112:SF10">
    <property type="entry name" value="TOL"/>
    <property type="match status" value="1"/>
</dbReference>
<dbReference type="AlphaFoldDB" id="A0A8H8BT56"/>
<dbReference type="OrthoDB" id="5125733at2759"/>
<evidence type="ECO:0000259" key="2">
    <source>
        <dbReference type="Pfam" id="PF06985"/>
    </source>
</evidence>
<reference evidence="3" key="1">
    <citation type="submission" date="2021-02" db="EMBL/GenBank/DDBJ databases">
        <title>Genome sequence Cadophora malorum strain M34.</title>
        <authorList>
            <person name="Stefanovic E."/>
            <person name="Vu D."/>
            <person name="Scully C."/>
            <person name="Dijksterhuis J."/>
            <person name="Roader J."/>
            <person name="Houbraken J."/>
        </authorList>
    </citation>
    <scope>NUCLEOTIDE SEQUENCE</scope>
    <source>
        <strain evidence="3">M34</strain>
    </source>
</reference>
<dbReference type="Proteomes" id="UP000664132">
    <property type="component" value="Unassembled WGS sequence"/>
</dbReference>
<protein>
    <recommendedName>
        <fullName evidence="2">Heterokaryon incompatibility domain-containing protein</fullName>
    </recommendedName>
</protein>
<feature type="domain" description="Heterokaryon incompatibility" evidence="2">
    <location>
        <begin position="221"/>
        <end position="368"/>
    </location>
</feature>
<organism evidence="3 4">
    <name type="scientific">Cadophora malorum</name>
    <dbReference type="NCBI Taxonomy" id="108018"/>
    <lineage>
        <taxon>Eukaryota</taxon>
        <taxon>Fungi</taxon>
        <taxon>Dikarya</taxon>
        <taxon>Ascomycota</taxon>
        <taxon>Pezizomycotina</taxon>
        <taxon>Leotiomycetes</taxon>
        <taxon>Helotiales</taxon>
        <taxon>Ploettnerulaceae</taxon>
        <taxon>Cadophora</taxon>
    </lineage>
</organism>
<evidence type="ECO:0000313" key="4">
    <source>
        <dbReference type="Proteomes" id="UP000664132"/>
    </source>
</evidence>
<accession>A0A8H8BT56</accession>
<name>A0A8H8BT56_9HELO</name>